<name>A0A831LPX3_9BACT</name>
<feature type="domain" description="PAS" evidence="1">
    <location>
        <begin position="5"/>
        <end position="72"/>
    </location>
</feature>
<evidence type="ECO:0000313" key="2">
    <source>
        <dbReference type="EMBL" id="HDR52889.1"/>
    </source>
</evidence>
<accession>A0A831LPX3</accession>
<organism evidence="2">
    <name type="scientific">Mariniphaga anaerophila</name>
    <dbReference type="NCBI Taxonomy" id="1484053"/>
    <lineage>
        <taxon>Bacteria</taxon>
        <taxon>Pseudomonadati</taxon>
        <taxon>Bacteroidota</taxon>
        <taxon>Bacteroidia</taxon>
        <taxon>Marinilabiliales</taxon>
        <taxon>Prolixibacteraceae</taxon>
        <taxon>Mariniphaga</taxon>
    </lineage>
</organism>
<dbReference type="InterPro" id="IPR000014">
    <property type="entry name" value="PAS"/>
</dbReference>
<proteinExistence type="predicted"/>
<comment type="caution">
    <text evidence="2">The sequence shown here is derived from an EMBL/GenBank/DDBJ whole genome shotgun (WGS) entry which is preliminary data.</text>
</comment>
<reference evidence="2" key="1">
    <citation type="journal article" date="2020" name="mSystems">
        <title>Genome- and Community-Level Interaction Insights into Carbon Utilization and Element Cycling Functions of Hydrothermarchaeota in Hydrothermal Sediment.</title>
        <authorList>
            <person name="Zhou Z."/>
            <person name="Liu Y."/>
            <person name="Xu W."/>
            <person name="Pan J."/>
            <person name="Luo Z.H."/>
            <person name="Li M."/>
        </authorList>
    </citation>
    <scope>NUCLEOTIDE SEQUENCE [LARGE SCALE GENOMIC DNA]</scope>
    <source>
        <strain evidence="2">SpSt-1217</strain>
    </source>
</reference>
<sequence length="108" mass="12379">MIGKGFYPKWADEFPGAVTVCDRAGIVVYMNRESERQFSKYEGKKLLGKSLIECHPEPARTQLLQMLEKPTENKYISEKNGRKKLVVQSPWIENGEFKGVVEISVYLP</sequence>
<dbReference type="InterPro" id="IPR013656">
    <property type="entry name" value="PAS_4"/>
</dbReference>
<protein>
    <submittedName>
        <fullName evidence="2">PAS domain S-box protein</fullName>
    </submittedName>
</protein>
<dbReference type="InterPro" id="IPR035965">
    <property type="entry name" value="PAS-like_dom_sf"/>
</dbReference>
<dbReference type="EMBL" id="DSDK01000836">
    <property type="protein sequence ID" value="HDR52889.1"/>
    <property type="molecule type" value="Genomic_DNA"/>
</dbReference>
<dbReference type="Pfam" id="PF08448">
    <property type="entry name" value="PAS_4"/>
    <property type="match status" value="1"/>
</dbReference>
<dbReference type="Gene3D" id="3.30.450.20">
    <property type="entry name" value="PAS domain"/>
    <property type="match status" value="1"/>
</dbReference>
<gene>
    <name evidence="2" type="ORF">ENN90_14925</name>
</gene>
<dbReference type="SMART" id="SM00091">
    <property type="entry name" value="PAS"/>
    <property type="match status" value="1"/>
</dbReference>
<dbReference type="NCBIfam" id="TIGR00229">
    <property type="entry name" value="sensory_box"/>
    <property type="match status" value="1"/>
</dbReference>
<evidence type="ECO:0000259" key="1">
    <source>
        <dbReference type="SMART" id="SM00091"/>
    </source>
</evidence>
<dbReference type="Proteomes" id="UP000886047">
    <property type="component" value="Unassembled WGS sequence"/>
</dbReference>
<dbReference type="AlphaFoldDB" id="A0A831LPX3"/>
<dbReference type="CDD" id="cd00130">
    <property type="entry name" value="PAS"/>
    <property type="match status" value="1"/>
</dbReference>
<dbReference type="SUPFAM" id="SSF55785">
    <property type="entry name" value="PYP-like sensor domain (PAS domain)"/>
    <property type="match status" value="1"/>
</dbReference>